<feature type="compositionally biased region" description="Basic and acidic residues" evidence="1">
    <location>
        <begin position="127"/>
        <end position="137"/>
    </location>
</feature>
<evidence type="ECO:0000313" key="3">
    <source>
        <dbReference type="EMBL" id="MFC3994925.1"/>
    </source>
</evidence>
<comment type="caution">
    <text evidence="3">The sequence shown here is derived from an EMBL/GenBank/DDBJ whole genome shotgun (WGS) entry which is preliminary data.</text>
</comment>
<dbReference type="EMBL" id="JBHSBH010000003">
    <property type="protein sequence ID" value="MFC3994925.1"/>
    <property type="molecule type" value="Genomic_DNA"/>
</dbReference>
<keyword evidence="2" id="KW-0472">Membrane</keyword>
<dbReference type="Proteomes" id="UP001595847">
    <property type="component" value="Unassembled WGS sequence"/>
</dbReference>
<protein>
    <recommendedName>
        <fullName evidence="5">DUF3040 domain-containing protein</fullName>
    </recommendedName>
</protein>
<name>A0ABV8FFM6_9ACTN</name>
<evidence type="ECO:0000256" key="2">
    <source>
        <dbReference type="SAM" id="Phobius"/>
    </source>
</evidence>
<keyword evidence="2" id="KW-1133">Transmembrane helix</keyword>
<reference evidence="4" key="1">
    <citation type="journal article" date="2019" name="Int. J. Syst. Evol. Microbiol.">
        <title>The Global Catalogue of Microorganisms (GCM) 10K type strain sequencing project: providing services to taxonomists for standard genome sequencing and annotation.</title>
        <authorList>
            <consortium name="The Broad Institute Genomics Platform"/>
            <consortium name="The Broad Institute Genome Sequencing Center for Infectious Disease"/>
            <person name="Wu L."/>
            <person name="Ma J."/>
        </authorList>
    </citation>
    <scope>NUCLEOTIDE SEQUENCE [LARGE SCALE GENOMIC DNA]</scope>
    <source>
        <strain evidence="4">TBRC 1826</strain>
    </source>
</reference>
<evidence type="ECO:0000313" key="4">
    <source>
        <dbReference type="Proteomes" id="UP001595847"/>
    </source>
</evidence>
<keyword evidence="4" id="KW-1185">Reference proteome</keyword>
<feature type="region of interest" description="Disordered" evidence="1">
    <location>
        <begin position="91"/>
        <end position="137"/>
    </location>
</feature>
<feature type="transmembrane region" description="Helical" evidence="2">
    <location>
        <begin position="36"/>
        <end position="55"/>
    </location>
</feature>
<evidence type="ECO:0008006" key="5">
    <source>
        <dbReference type="Google" id="ProtNLM"/>
    </source>
</evidence>
<feature type="compositionally biased region" description="Basic residues" evidence="1">
    <location>
        <begin position="100"/>
        <end position="111"/>
    </location>
</feature>
<feature type="transmembrane region" description="Helical" evidence="2">
    <location>
        <begin position="61"/>
        <end position="82"/>
    </location>
</feature>
<organism evidence="3 4">
    <name type="scientific">Nocardiopsis sediminis</name>
    <dbReference type="NCBI Taxonomy" id="1778267"/>
    <lineage>
        <taxon>Bacteria</taxon>
        <taxon>Bacillati</taxon>
        <taxon>Actinomycetota</taxon>
        <taxon>Actinomycetes</taxon>
        <taxon>Streptosporangiales</taxon>
        <taxon>Nocardiopsidaceae</taxon>
        <taxon>Nocardiopsis</taxon>
    </lineage>
</organism>
<gene>
    <name evidence="3" type="ORF">ACFOVU_03305</name>
</gene>
<dbReference type="RefSeq" id="WP_378529768.1">
    <property type="nucleotide sequence ID" value="NZ_JBHSBH010000003.1"/>
</dbReference>
<evidence type="ECO:0000256" key="1">
    <source>
        <dbReference type="SAM" id="MobiDB-lite"/>
    </source>
</evidence>
<keyword evidence="2" id="KW-0812">Transmembrane</keyword>
<sequence>MADADRNDPNTFIRGYQAEGGTWAPTTTHRGRARSWVAVALLIAGFTLAGVSLVLGPAWWLLITGAVLMVLGAIVSLATDIFTDVVLDDPRHETEEKHSTPLHRIKRHHRTVRAEEQENEAAEATETAERETRAEGR</sequence>
<accession>A0ABV8FFM6</accession>
<proteinExistence type="predicted"/>